<dbReference type="SMART" id="SM00360">
    <property type="entry name" value="RRM"/>
    <property type="match status" value="1"/>
</dbReference>
<protein>
    <recommendedName>
        <fullName evidence="3">RRM domain-containing protein</fullName>
    </recommendedName>
</protein>
<dbReference type="InterPro" id="IPR012677">
    <property type="entry name" value="Nucleotide-bd_a/b_plait_sf"/>
</dbReference>
<reference evidence="4 5" key="1">
    <citation type="journal article" date="2019" name="Nat. Plants">
        <title>Genome sequencing of Musa balbisiana reveals subgenome evolution and function divergence in polyploid bananas.</title>
        <authorList>
            <person name="Yao X."/>
        </authorList>
    </citation>
    <scope>NUCLEOTIDE SEQUENCE [LARGE SCALE GENOMIC DNA]</scope>
    <source>
        <strain evidence="5">cv. DH-PKW</strain>
        <tissue evidence="4">Leaves</tissue>
    </source>
</reference>
<organism evidence="4 5">
    <name type="scientific">Musa balbisiana</name>
    <name type="common">Banana</name>
    <dbReference type="NCBI Taxonomy" id="52838"/>
    <lineage>
        <taxon>Eukaryota</taxon>
        <taxon>Viridiplantae</taxon>
        <taxon>Streptophyta</taxon>
        <taxon>Embryophyta</taxon>
        <taxon>Tracheophyta</taxon>
        <taxon>Spermatophyta</taxon>
        <taxon>Magnoliopsida</taxon>
        <taxon>Liliopsida</taxon>
        <taxon>Zingiberales</taxon>
        <taxon>Musaceae</taxon>
        <taxon>Musa</taxon>
    </lineage>
</organism>
<feature type="domain" description="RRM" evidence="3">
    <location>
        <begin position="50"/>
        <end position="124"/>
    </location>
</feature>
<dbReference type="SUPFAM" id="SSF54928">
    <property type="entry name" value="RNA-binding domain, RBD"/>
    <property type="match status" value="1"/>
</dbReference>
<keyword evidence="5" id="KW-1185">Reference proteome</keyword>
<dbReference type="Gene3D" id="3.30.70.330">
    <property type="match status" value="1"/>
</dbReference>
<dbReference type="STRING" id="52838.A0A4S8JTK8"/>
<comment type="caution">
    <text evidence="4">The sequence shown here is derived from an EMBL/GenBank/DDBJ whole genome shotgun (WGS) entry which is preliminary data.</text>
</comment>
<dbReference type="PROSITE" id="PS50102">
    <property type="entry name" value="RRM"/>
    <property type="match status" value="1"/>
</dbReference>
<dbReference type="PANTHER" id="PTHR32343">
    <property type="entry name" value="SERINE/ARGININE-RICH SPLICING FACTOR"/>
    <property type="match status" value="1"/>
</dbReference>
<evidence type="ECO:0000256" key="1">
    <source>
        <dbReference type="PROSITE-ProRule" id="PRU00176"/>
    </source>
</evidence>
<dbReference type="InterPro" id="IPR035979">
    <property type="entry name" value="RBD_domain_sf"/>
</dbReference>
<dbReference type="InterPro" id="IPR000504">
    <property type="entry name" value="RRM_dom"/>
</dbReference>
<keyword evidence="1" id="KW-0694">RNA-binding</keyword>
<name>A0A4S8JTK8_MUSBA</name>
<dbReference type="PANTHER" id="PTHR32343:SF75">
    <property type="entry name" value="OS04G0594400 PROTEIN"/>
    <property type="match status" value="1"/>
</dbReference>
<dbReference type="GO" id="GO:0003723">
    <property type="term" value="F:RNA binding"/>
    <property type="evidence" value="ECO:0007669"/>
    <property type="project" value="UniProtKB-UniRule"/>
</dbReference>
<dbReference type="Pfam" id="PF00076">
    <property type="entry name" value="RRM_1"/>
    <property type="match status" value="1"/>
</dbReference>
<dbReference type="AlphaFoldDB" id="A0A4S8JTK8"/>
<gene>
    <name evidence="4" type="ORF">C4D60_Mb05t04060</name>
</gene>
<feature type="region of interest" description="Disordered" evidence="2">
    <location>
        <begin position="276"/>
        <end position="324"/>
    </location>
</feature>
<dbReference type="Proteomes" id="UP000317650">
    <property type="component" value="Chromosome 5"/>
</dbReference>
<evidence type="ECO:0000313" key="4">
    <source>
        <dbReference type="EMBL" id="THU65476.1"/>
    </source>
</evidence>
<evidence type="ECO:0000313" key="5">
    <source>
        <dbReference type="Proteomes" id="UP000317650"/>
    </source>
</evidence>
<proteinExistence type="predicted"/>
<evidence type="ECO:0000256" key="2">
    <source>
        <dbReference type="SAM" id="MobiDB-lite"/>
    </source>
</evidence>
<evidence type="ECO:0000259" key="3">
    <source>
        <dbReference type="PROSITE" id="PS50102"/>
    </source>
</evidence>
<feature type="compositionally biased region" description="Basic and acidic residues" evidence="2">
    <location>
        <begin position="291"/>
        <end position="300"/>
    </location>
</feature>
<sequence>MDLTDLREAQVREIHQFRGFLGARRIAITPPLSLFLAVDRRIIGVDSHVRTVKVGNVSLSASEQDIREFFSFSGDIEYIEMQSGDERSQVAYVTFKKSDGAEMALLLSGATIVDMTVIITPATDYQLPASASIPYMSKDGAASNKETSIQKAENVISTMLAKGLILGKGALESAKSFDEKHQLSSTAMTKVSNLDHKIGLTEKISTGTSAVNEKVLEMDHRYQVSEKARSAITAAEQKISNVSSAAMENKYVFAGVSWMIGAINKVAKTASEVGTKAVEKATAEQQQNKSSPEDAQDRVHSPGTSVASPPDHPKKPEPVQGLIL</sequence>
<accession>A0A4S8JTK8</accession>
<dbReference type="EMBL" id="PYDT01000003">
    <property type="protein sequence ID" value="THU65476.1"/>
    <property type="molecule type" value="Genomic_DNA"/>
</dbReference>